<proteinExistence type="inferred from homology"/>
<evidence type="ECO:0000256" key="1">
    <source>
        <dbReference type="ARBA" id="ARBA00004651"/>
    </source>
</evidence>
<dbReference type="AlphaFoldDB" id="A0A560BPB5"/>
<keyword evidence="4 7" id="KW-0812">Transmembrane</keyword>
<feature type="transmembrane region" description="Helical" evidence="7">
    <location>
        <begin position="194"/>
        <end position="215"/>
    </location>
</feature>
<evidence type="ECO:0000256" key="6">
    <source>
        <dbReference type="ARBA" id="ARBA00023136"/>
    </source>
</evidence>
<evidence type="ECO:0000313" key="9">
    <source>
        <dbReference type="Proteomes" id="UP000316083"/>
    </source>
</evidence>
<dbReference type="PANTHER" id="PTHR43141:SF4">
    <property type="entry name" value="CYTOCHROME BD2 SUBUNIT II"/>
    <property type="match status" value="1"/>
</dbReference>
<reference evidence="8 9" key="1">
    <citation type="submission" date="2019-06" db="EMBL/GenBank/DDBJ databases">
        <title>Genomic Encyclopedia of Type Strains, Phase IV (KMG-V): Genome sequencing to study the core and pangenomes of soil and plant-associated prokaryotes.</title>
        <authorList>
            <person name="Whitman W."/>
        </authorList>
    </citation>
    <scope>NUCLEOTIDE SEQUENCE [LARGE SCALE GENOMIC DNA]</scope>
    <source>
        <strain evidence="8 9">BR 11796</strain>
    </source>
</reference>
<gene>
    <name evidence="8" type="ORF">FBZ82_101477</name>
</gene>
<comment type="similarity">
    <text evidence="2">Belongs to the cytochrome ubiquinol oxidase subunit 2 family.</text>
</comment>
<feature type="transmembrane region" description="Helical" evidence="7">
    <location>
        <begin position="118"/>
        <end position="139"/>
    </location>
</feature>
<accession>A0A560BPB5</accession>
<dbReference type="RefSeq" id="WP_145672252.1">
    <property type="nucleotide sequence ID" value="NZ_VITF01000001.1"/>
</dbReference>
<dbReference type="GO" id="GO:0009055">
    <property type="term" value="F:electron transfer activity"/>
    <property type="evidence" value="ECO:0007669"/>
    <property type="project" value="TreeGrafter"/>
</dbReference>
<protein>
    <submittedName>
        <fullName evidence="8">Cytochrome bd-I ubiquinol oxidase subunit 2 apoprotein</fullName>
    </submittedName>
</protein>
<dbReference type="InterPro" id="IPR003317">
    <property type="entry name" value="Cyt-d_oxidase_su2"/>
</dbReference>
<feature type="transmembrane region" description="Helical" evidence="7">
    <location>
        <begin position="227"/>
        <end position="248"/>
    </location>
</feature>
<evidence type="ECO:0000256" key="4">
    <source>
        <dbReference type="ARBA" id="ARBA00022692"/>
    </source>
</evidence>
<keyword evidence="6 7" id="KW-0472">Membrane</keyword>
<sequence>MEGSLLTLAWVAIVGFAVFMYVLMDGFDLGIGILYPFAPSEEARDVMMNSVAPVWDFNETWLILGGAGLFAAFPIAYAVVLPAMYLPLLLMLIALIFRGVAFEFRFKARSSRHLWNKAFFLGSLLATFAQGVVLGSFIQGIEVEGRNFAGTMLDWLTPFSLFCGVALIAGYALLGSTWLIWRTIGILQDWCFRVARRLLVVVLVLVAAVSLWTPFLDASIAARWFSVPNILLLSPVPLMVGFLAFGLWRALDEGREVLPFAFAMGLFALSYLGLAISLWPVLIPPGITIWQAAAPPETQVFLLIGMAFLIPTILIYTAYSYWVFRGKVTGAIGYH</sequence>
<evidence type="ECO:0000256" key="7">
    <source>
        <dbReference type="SAM" id="Phobius"/>
    </source>
</evidence>
<dbReference type="EMBL" id="VITF01000001">
    <property type="protein sequence ID" value="TWA74462.1"/>
    <property type="molecule type" value="Genomic_DNA"/>
</dbReference>
<feature type="transmembrane region" description="Helical" evidence="7">
    <location>
        <begin position="6"/>
        <end position="24"/>
    </location>
</feature>
<dbReference type="GO" id="GO:0019646">
    <property type="term" value="P:aerobic electron transport chain"/>
    <property type="evidence" value="ECO:0007669"/>
    <property type="project" value="TreeGrafter"/>
</dbReference>
<keyword evidence="5 7" id="KW-1133">Transmembrane helix</keyword>
<evidence type="ECO:0000256" key="3">
    <source>
        <dbReference type="ARBA" id="ARBA00022475"/>
    </source>
</evidence>
<dbReference type="Pfam" id="PF02322">
    <property type="entry name" value="Cyt_bd_oxida_II"/>
    <property type="match status" value="1"/>
</dbReference>
<name>A0A560BPB5_AZOBR</name>
<evidence type="ECO:0000256" key="2">
    <source>
        <dbReference type="ARBA" id="ARBA00007543"/>
    </source>
</evidence>
<comment type="subcellular location">
    <subcellularLocation>
        <location evidence="1">Cell membrane</location>
        <topology evidence="1">Multi-pass membrane protein</topology>
    </subcellularLocation>
</comment>
<evidence type="ECO:0000313" key="8">
    <source>
        <dbReference type="EMBL" id="TWA74462.1"/>
    </source>
</evidence>
<dbReference type="GO" id="GO:0005886">
    <property type="term" value="C:plasma membrane"/>
    <property type="evidence" value="ECO:0007669"/>
    <property type="project" value="UniProtKB-SubCell"/>
</dbReference>
<feature type="transmembrane region" description="Helical" evidence="7">
    <location>
        <begin position="159"/>
        <end position="182"/>
    </location>
</feature>
<feature type="transmembrane region" description="Helical" evidence="7">
    <location>
        <begin position="300"/>
        <end position="324"/>
    </location>
</feature>
<comment type="caution">
    <text evidence="8">The sequence shown here is derived from an EMBL/GenBank/DDBJ whole genome shotgun (WGS) entry which is preliminary data.</text>
</comment>
<dbReference type="GO" id="GO:0016682">
    <property type="term" value="F:oxidoreductase activity, acting on diphenols and related substances as donors, oxygen as acceptor"/>
    <property type="evidence" value="ECO:0007669"/>
    <property type="project" value="TreeGrafter"/>
</dbReference>
<feature type="transmembrane region" description="Helical" evidence="7">
    <location>
        <begin position="86"/>
        <end position="106"/>
    </location>
</feature>
<dbReference type="PANTHER" id="PTHR43141">
    <property type="entry name" value="CYTOCHROME BD2 SUBUNIT II"/>
    <property type="match status" value="1"/>
</dbReference>
<keyword evidence="3" id="KW-1003">Cell membrane</keyword>
<dbReference type="GO" id="GO:0070069">
    <property type="term" value="C:cytochrome complex"/>
    <property type="evidence" value="ECO:0007669"/>
    <property type="project" value="TreeGrafter"/>
</dbReference>
<organism evidence="8 9">
    <name type="scientific">Azospirillum brasilense</name>
    <dbReference type="NCBI Taxonomy" id="192"/>
    <lineage>
        <taxon>Bacteria</taxon>
        <taxon>Pseudomonadati</taxon>
        <taxon>Pseudomonadota</taxon>
        <taxon>Alphaproteobacteria</taxon>
        <taxon>Rhodospirillales</taxon>
        <taxon>Azospirillaceae</taxon>
        <taxon>Azospirillum</taxon>
    </lineage>
</organism>
<dbReference type="NCBIfam" id="TIGR00203">
    <property type="entry name" value="cydB"/>
    <property type="match status" value="1"/>
</dbReference>
<feature type="transmembrane region" description="Helical" evidence="7">
    <location>
        <begin position="260"/>
        <end position="280"/>
    </location>
</feature>
<evidence type="ECO:0000256" key="5">
    <source>
        <dbReference type="ARBA" id="ARBA00022989"/>
    </source>
</evidence>
<dbReference type="Proteomes" id="UP000316083">
    <property type="component" value="Unassembled WGS sequence"/>
</dbReference>